<keyword evidence="2" id="KW-1185">Reference proteome</keyword>
<dbReference type="Proteomes" id="UP001597560">
    <property type="component" value="Unassembled WGS sequence"/>
</dbReference>
<dbReference type="InterPro" id="IPR014710">
    <property type="entry name" value="RmlC-like_jellyroll"/>
</dbReference>
<dbReference type="SUPFAM" id="SSF51182">
    <property type="entry name" value="RmlC-like cupins"/>
    <property type="match status" value="1"/>
</dbReference>
<accession>A0ABW6BA68</accession>
<dbReference type="InterPro" id="IPR011051">
    <property type="entry name" value="RmlC_Cupin_sf"/>
</dbReference>
<reference evidence="2" key="1">
    <citation type="journal article" date="2019" name="Int. J. Syst. Evol. Microbiol.">
        <title>The Global Catalogue of Microorganisms (GCM) 10K type strain sequencing project: providing services to taxonomists for standard genome sequencing and annotation.</title>
        <authorList>
            <consortium name="The Broad Institute Genomics Platform"/>
            <consortium name="The Broad Institute Genome Sequencing Center for Infectious Disease"/>
            <person name="Wu L."/>
            <person name="Ma J."/>
        </authorList>
    </citation>
    <scope>NUCLEOTIDE SEQUENCE [LARGE SCALE GENOMIC DNA]</scope>
    <source>
        <strain evidence="2">KCTC 23098</strain>
    </source>
</reference>
<proteinExistence type="predicted"/>
<dbReference type="EMBL" id="JBHUPA010000029">
    <property type="protein sequence ID" value="MFD2965373.1"/>
    <property type="molecule type" value="Genomic_DNA"/>
</dbReference>
<comment type="caution">
    <text evidence="1">The sequence shown here is derived from an EMBL/GenBank/DDBJ whole genome shotgun (WGS) entry which is preliminary data.</text>
</comment>
<evidence type="ECO:0000313" key="2">
    <source>
        <dbReference type="Proteomes" id="UP001597560"/>
    </source>
</evidence>
<dbReference type="Gene3D" id="2.60.120.10">
    <property type="entry name" value="Jelly Rolls"/>
    <property type="match status" value="1"/>
</dbReference>
<name>A0ABW6BA68_9SPHI</name>
<dbReference type="RefSeq" id="WP_377613348.1">
    <property type="nucleotide sequence ID" value="NZ_JBHUPA010000029.1"/>
</dbReference>
<evidence type="ECO:0000313" key="1">
    <source>
        <dbReference type="EMBL" id="MFD2965373.1"/>
    </source>
</evidence>
<sequence>MRISKKKDLFEEIRLKLVSQGFRIVDHDDQQAWGGSLLIDEAQASIFLQTYFKQAASMAEATLNLPLRPKLLVVAPHQAISWQYHLRRAELWQVVLGEIGVKLSDSDEEPDPYLKKKGDFIMLEPGTRHRLVGLQDWAIIAQVWQHVDGEHPSDERDIVRLLD</sequence>
<gene>
    <name evidence="1" type="ORF">ACFS6J_26465</name>
</gene>
<organism evidence="1 2">
    <name type="scientific">Olivibacter jilunii</name>
    <dbReference type="NCBI Taxonomy" id="985016"/>
    <lineage>
        <taxon>Bacteria</taxon>
        <taxon>Pseudomonadati</taxon>
        <taxon>Bacteroidota</taxon>
        <taxon>Sphingobacteriia</taxon>
        <taxon>Sphingobacteriales</taxon>
        <taxon>Sphingobacteriaceae</taxon>
        <taxon>Olivibacter</taxon>
    </lineage>
</organism>
<protein>
    <submittedName>
        <fullName evidence="1">Cupin domain-containing protein</fullName>
    </submittedName>
</protein>